<reference evidence="1" key="1">
    <citation type="submission" date="2024-09" db="EMBL/GenBank/DDBJ databases">
        <title>Whole genome shotgun sequence of Pseudomonas alcaligenes NBRC 14159.</title>
        <authorList>
            <person name="Yoshida I."/>
            <person name="Hosoyama A."/>
            <person name="Tsuchikane K."/>
            <person name="Noguchi M."/>
            <person name="Hirakata S."/>
            <person name="Ando Y."/>
            <person name="Ohji S."/>
            <person name="Yamazoe A."/>
            <person name="Yamazaki S."/>
            <person name="Fujita N."/>
        </authorList>
    </citation>
    <scope>NUCLEOTIDE SEQUENCE</scope>
    <source>
        <strain evidence="1">NBRC 14159</strain>
    </source>
</reference>
<dbReference type="AlphaFoldDB" id="U3AYE4"/>
<dbReference type="RefSeq" id="WP_021700736.1">
    <property type="nucleotide sequence ID" value="NZ_BATI01000014.1"/>
</dbReference>
<proteinExistence type="predicted"/>
<accession>U3AYE4</accession>
<gene>
    <name evidence="1" type="ORF">PA6_014_00220</name>
</gene>
<organism evidence="1 2">
    <name type="scientific">Aquipseudomonas alcaligenes (strain ATCC 14909 / DSM 50342 / CCUG 1425 / JCM 20561 / NBRC 14159 / NCIMB 9945 / NCTC 10367 / 1577)</name>
    <name type="common">Pseudomonas alcaligenes</name>
    <dbReference type="NCBI Taxonomy" id="1215092"/>
    <lineage>
        <taxon>Bacteria</taxon>
        <taxon>Pseudomonadati</taxon>
        <taxon>Pseudomonadota</taxon>
        <taxon>Gammaproteobacteria</taxon>
        <taxon>Pseudomonadales</taxon>
        <taxon>Pseudomonadaceae</taxon>
        <taxon>Aquipseudomonas</taxon>
    </lineage>
</organism>
<dbReference type="OrthoDB" id="6998958at2"/>
<name>U3AYE4_AQUA1</name>
<evidence type="ECO:0000313" key="1">
    <source>
        <dbReference type="EMBL" id="GAD62649.1"/>
    </source>
</evidence>
<dbReference type="EMBL" id="BATI01000014">
    <property type="protein sequence ID" value="GAD62649.1"/>
    <property type="molecule type" value="Genomic_DNA"/>
</dbReference>
<comment type="caution">
    <text evidence="1">The sequence shown here is derived from an EMBL/GenBank/DDBJ whole genome shotgun (WGS) entry which is preliminary data.</text>
</comment>
<evidence type="ECO:0000313" key="2">
    <source>
        <dbReference type="Proteomes" id="UP000016560"/>
    </source>
</evidence>
<keyword evidence="2" id="KW-1185">Reference proteome</keyword>
<dbReference type="Proteomes" id="UP000016560">
    <property type="component" value="Unassembled WGS sequence"/>
</dbReference>
<protein>
    <submittedName>
        <fullName evidence="1">Uncharacterized protein</fullName>
    </submittedName>
</protein>
<sequence>MSQIVDRSFIGEGVIWGRAYQSQDALLPFGNCDSFNLRYATDRKALPNFMGGGGNRNVRERVTDVTSGIGMYDLTSTNIARVTRSTIKDVAAGAVANEVISCEGIEGELIPFKHIPDLSVPPTLKTAADVDLVAGTDYILSPHGVIVTSGTSITSAGIKASYTRKATSEVHMLNGSQVELELFIAGLNDAQSGEPFSLKVNRAKFGMLQEFPVLGQDYVKLDGPCEILADPLVTATDLSKFCTLTQLKAA</sequence>
<dbReference type="eggNOG" id="ENOG5032TQ4">
    <property type="taxonomic scope" value="Bacteria"/>
</dbReference>